<evidence type="ECO:0000256" key="2">
    <source>
        <dbReference type="ARBA" id="ARBA00004687"/>
    </source>
</evidence>
<keyword evidence="12" id="KW-1185">Reference proteome</keyword>
<comment type="subcellular location">
    <subcellularLocation>
        <location evidence="1">Endoplasmic reticulum membrane</location>
        <topology evidence="1">Multi-pass membrane protein</topology>
    </subcellularLocation>
</comment>
<feature type="transmembrane region" description="Helical" evidence="10">
    <location>
        <begin position="308"/>
        <end position="326"/>
    </location>
</feature>
<dbReference type="PANTHER" id="PTHR12468:SF2">
    <property type="entry name" value="GPI MANNOSYLTRANSFERASE 2"/>
    <property type="match status" value="1"/>
</dbReference>
<dbReference type="UniPathway" id="UPA00196"/>
<dbReference type="GO" id="GO:0016020">
    <property type="term" value="C:membrane"/>
    <property type="evidence" value="ECO:0007669"/>
    <property type="project" value="GOC"/>
</dbReference>
<evidence type="ECO:0008006" key="13">
    <source>
        <dbReference type="Google" id="ProtNLM"/>
    </source>
</evidence>
<reference evidence="11 12" key="1">
    <citation type="submission" date="2011-09" db="EMBL/GenBank/DDBJ databases">
        <title>The draft genome of Fischerella sp. JSC-11.</title>
        <authorList>
            <consortium name="US DOE Joint Genome Institute (JGI-PGF)"/>
            <person name="Lucas S."/>
            <person name="Han J."/>
            <person name="Lapidus A."/>
            <person name="Cheng J.-F."/>
            <person name="Goodwin L."/>
            <person name="Pitluck S."/>
            <person name="Peters L."/>
            <person name="Land M.L."/>
            <person name="Hauser L."/>
            <person name="Sarkisova S."/>
            <person name="Bryant D.A."/>
            <person name="Brown I."/>
            <person name="Woyke T.J."/>
        </authorList>
    </citation>
    <scope>NUCLEOTIDE SEQUENCE [LARGE SCALE GENOMIC DNA]</scope>
    <source>
        <strain evidence="11 12">JSC-11</strain>
    </source>
</reference>
<keyword evidence="4" id="KW-0328">Glycosyltransferase</keyword>
<evidence type="ECO:0000313" key="12">
    <source>
        <dbReference type="Proteomes" id="UP000004344"/>
    </source>
</evidence>
<gene>
    <name evidence="11" type="ORF">FJSC11DRAFT_1488</name>
</gene>
<evidence type="ECO:0000256" key="5">
    <source>
        <dbReference type="ARBA" id="ARBA00022679"/>
    </source>
</evidence>
<evidence type="ECO:0000256" key="8">
    <source>
        <dbReference type="ARBA" id="ARBA00022989"/>
    </source>
</evidence>
<dbReference type="GO" id="GO:0004376">
    <property type="term" value="F:GPI mannosyltransferase activity"/>
    <property type="evidence" value="ECO:0007669"/>
    <property type="project" value="InterPro"/>
</dbReference>
<evidence type="ECO:0000256" key="7">
    <source>
        <dbReference type="ARBA" id="ARBA00022824"/>
    </source>
</evidence>
<comment type="pathway">
    <text evidence="2">Glycolipid biosynthesis; glycosylphosphatidylinositol-anchor biosynthesis.</text>
</comment>
<proteinExistence type="predicted"/>
<feature type="transmembrane region" description="Helical" evidence="10">
    <location>
        <begin position="151"/>
        <end position="172"/>
    </location>
</feature>
<dbReference type="Pfam" id="PF04188">
    <property type="entry name" value="Mannosyl_trans2"/>
    <property type="match status" value="1"/>
</dbReference>
<evidence type="ECO:0000256" key="6">
    <source>
        <dbReference type="ARBA" id="ARBA00022692"/>
    </source>
</evidence>
<keyword evidence="3" id="KW-0337">GPI-anchor biosynthesis</keyword>
<dbReference type="GO" id="GO:0006506">
    <property type="term" value="P:GPI anchor biosynthetic process"/>
    <property type="evidence" value="ECO:0007669"/>
    <property type="project" value="UniProtKB-UniPathway"/>
</dbReference>
<accession>G6FRJ1</accession>
<evidence type="ECO:0000313" key="11">
    <source>
        <dbReference type="EMBL" id="EHC16065.1"/>
    </source>
</evidence>
<dbReference type="InterPro" id="IPR007315">
    <property type="entry name" value="PIG-V/Gpi18"/>
</dbReference>
<keyword evidence="6 10" id="KW-0812">Transmembrane</keyword>
<keyword evidence="9 10" id="KW-0472">Membrane</keyword>
<dbReference type="GO" id="GO:0031501">
    <property type="term" value="C:mannosyltransferase complex"/>
    <property type="evidence" value="ECO:0007669"/>
    <property type="project" value="TreeGrafter"/>
</dbReference>
<feature type="transmembrane region" description="Helical" evidence="10">
    <location>
        <begin position="332"/>
        <end position="350"/>
    </location>
</feature>
<feature type="transmembrane region" description="Helical" evidence="10">
    <location>
        <begin position="405"/>
        <end position="424"/>
    </location>
</feature>
<keyword evidence="7" id="KW-0256">Endoplasmic reticulum</keyword>
<feature type="transmembrane region" description="Helical" evidence="10">
    <location>
        <begin position="216"/>
        <end position="246"/>
    </location>
</feature>
<evidence type="ECO:0000256" key="10">
    <source>
        <dbReference type="SAM" id="Phobius"/>
    </source>
</evidence>
<evidence type="ECO:0000256" key="4">
    <source>
        <dbReference type="ARBA" id="ARBA00022676"/>
    </source>
</evidence>
<sequence>MLMAQVQIFIKKSIWESDFLFPGAIWLVSRLFIWIAMLLIAPNLPKPVEGVLPNFDLGVFDAWDSVHYRSIATSGYEFVDDGGQHNIAFFPLFPLMVRGVMNLGLSFEVAGLLVNNITFLAALYCVYFWVAEHHGTKGARWTATVLAWCPLSLFGTVIYTEGLYLFLSAAALRAFDRQQYCWTAFWGAMATATRPTGMALIPALLLAAWKERRPRVAYLAAAATATGLLLFSLYCAIDFGNAIAFINAQKGWRPSLGFDGQGWWNMLLEIALGKSDGQHSWIQRLLHPLFFSTIVSSVYLLWREQQKLSSVIKIYGFYAVVTISLILASDQYINNVLNAVMVLGGTYLLWRLRKELTSVTVLYGFCGIALLLASGGTISLSRLAYGIVPLSIALGVFLERYPRQGYLIIGWFSVLLARIAIGFAQNRWVG</sequence>
<comment type="caution">
    <text evidence="11">The sequence shown here is derived from an EMBL/GenBank/DDBJ whole genome shotgun (WGS) entry which is preliminary data.</text>
</comment>
<organism evidence="11 12">
    <name type="scientific">Fischerella thermalis JSC-11</name>
    <dbReference type="NCBI Taxonomy" id="741277"/>
    <lineage>
        <taxon>Bacteria</taxon>
        <taxon>Bacillati</taxon>
        <taxon>Cyanobacteriota</taxon>
        <taxon>Cyanophyceae</taxon>
        <taxon>Nostocales</taxon>
        <taxon>Hapalosiphonaceae</taxon>
        <taxon>Fischerella</taxon>
    </lineage>
</organism>
<name>G6FRJ1_9CYAN</name>
<evidence type="ECO:0000256" key="9">
    <source>
        <dbReference type="ARBA" id="ARBA00023136"/>
    </source>
</evidence>
<dbReference type="PANTHER" id="PTHR12468">
    <property type="entry name" value="GPI MANNOSYLTRANSFERASE 2"/>
    <property type="match status" value="1"/>
</dbReference>
<feature type="transmembrane region" description="Helical" evidence="10">
    <location>
        <begin position="362"/>
        <end position="385"/>
    </location>
</feature>
<feature type="transmembrane region" description="Helical" evidence="10">
    <location>
        <begin position="281"/>
        <end position="301"/>
    </location>
</feature>
<feature type="transmembrane region" description="Helical" evidence="10">
    <location>
        <begin position="109"/>
        <end position="130"/>
    </location>
</feature>
<dbReference type="GO" id="GO:0000009">
    <property type="term" value="F:alpha-1,6-mannosyltransferase activity"/>
    <property type="evidence" value="ECO:0007669"/>
    <property type="project" value="InterPro"/>
</dbReference>
<dbReference type="Proteomes" id="UP000004344">
    <property type="component" value="Unassembled WGS sequence"/>
</dbReference>
<keyword evidence="5" id="KW-0808">Transferase</keyword>
<dbReference type="EMBL" id="AGIZ01000004">
    <property type="protein sequence ID" value="EHC16065.1"/>
    <property type="molecule type" value="Genomic_DNA"/>
</dbReference>
<keyword evidence="8 10" id="KW-1133">Transmembrane helix</keyword>
<dbReference type="AlphaFoldDB" id="G6FRJ1"/>
<evidence type="ECO:0000256" key="3">
    <source>
        <dbReference type="ARBA" id="ARBA00022502"/>
    </source>
</evidence>
<feature type="transmembrane region" description="Helical" evidence="10">
    <location>
        <begin position="20"/>
        <end position="41"/>
    </location>
</feature>
<protein>
    <recommendedName>
        <fullName evidence="13">Integral membrane protein</fullName>
    </recommendedName>
</protein>
<feature type="transmembrane region" description="Helical" evidence="10">
    <location>
        <begin position="184"/>
        <end position="209"/>
    </location>
</feature>
<evidence type="ECO:0000256" key="1">
    <source>
        <dbReference type="ARBA" id="ARBA00004477"/>
    </source>
</evidence>